<dbReference type="GO" id="GO:0070006">
    <property type="term" value="F:metalloaminopeptidase activity"/>
    <property type="evidence" value="ECO:0007669"/>
    <property type="project" value="TreeGrafter"/>
</dbReference>
<evidence type="ECO:0000256" key="14">
    <source>
        <dbReference type="RuleBase" id="RU364040"/>
    </source>
</evidence>
<dbReference type="Gene3D" id="1.25.50.20">
    <property type="match status" value="1"/>
</dbReference>
<evidence type="ECO:0000256" key="13">
    <source>
        <dbReference type="PIRSR" id="PIRSR634016-4"/>
    </source>
</evidence>
<dbReference type="GO" id="GO:0005737">
    <property type="term" value="C:cytoplasm"/>
    <property type="evidence" value="ECO:0007669"/>
    <property type="project" value="TreeGrafter"/>
</dbReference>
<evidence type="ECO:0000256" key="7">
    <source>
        <dbReference type="ARBA" id="ARBA00022801"/>
    </source>
</evidence>
<comment type="subcellular location">
    <subcellularLocation>
        <location evidence="1">Cell membrane</location>
        <topology evidence="1">Lipid-anchor</topology>
        <topology evidence="1">GPI-anchor</topology>
    </subcellularLocation>
</comment>
<evidence type="ECO:0000256" key="5">
    <source>
        <dbReference type="ARBA" id="ARBA00022670"/>
    </source>
</evidence>
<dbReference type="AlphaFoldDB" id="A0A1B6GMB2"/>
<evidence type="ECO:0000313" key="18">
    <source>
        <dbReference type="EMBL" id="JAS63586.1"/>
    </source>
</evidence>
<sequence>MFNRVYRASVAIIRFSNQFYKKTYLCTLSKVSANEMPEVTNEVFQRLPKNIVPKHYRLQLKPDLEKHFFDGIAEIDVEVKSATNEILLNASDMKIHETSYLIGKQEQVNCSEIEILNKEERAAFKFAKNLPIGEGLLKIKFTGNLNDKLKGFYRTNAVDLNGVNKTYAVTQFEPTEARRCFPCWDEPSIKATFDISVIAKPISSDFVVLSNMPCVKVTDIEDDFKKYDFDTTPVMSTYLVAIVVGEYEYVEDKSEDGVLVRVFTPLGKKEQGRFALHVATKVLPYYKNYFDIAYPLPKMDLIALADFSSGAMENWGLITYRETCLLVDEKNTSSMAKQYTALVIGHEIAHQWFGNLVTMEWWTHLWLNEGYASFVEFLCVEFLFPEYQIWKQFLTQVYLRAFNLDSLENSHPIEVVVNHPEEIDEIFDAISYNKGASVIRMLHDMLGEENFRKGMHLYLTRFKYKNTYTEDLWQALEESSGMNVGKIMSTWTKQVGYPIVSVSRKPSPTNPNDTILELHQEKYSTAQNPVGKDQLWMIPIKIVTPDKKIRQEMFSTRQMEVVLKDVPMSDWVFLNPDMVGFYRTVYSDEMMKCLVKLVESKTLNSLDRLSLVTNTFALINAKKVKTAQFLELMNAFKYETDFNVWTAIYEAFNKLETLLEYTDAHESFLKYEKDFVSEIASKTTWEPQPNETHFDTLLRSLILRFLVGLRDEKTVQKGKEMFKDHLEGKKTIVADLRSVCYRAFLSDSTMESYKTMIDYYLKQDSKEEMDRITASFGAIRNPEIIQKVLEFSISEHVRSQDSVFVIGTVTGSIMGRDLAWKFFKDNYELFHSRYICSFLVTRLVKYVTENFATVEMAKETEEFFSNHKSLNIDRSYNQALETIYLNIGLLERDLDSIKAFLK</sequence>
<keyword evidence="3 14" id="KW-0031">Aminopeptidase</keyword>
<evidence type="ECO:0000256" key="6">
    <source>
        <dbReference type="ARBA" id="ARBA00022723"/>
    </source>
</evidence>
<keyword evidence="8 12" id="KW-0862">Zinc</keyword>
<dbReference type="InterPro" id="IPR034016">
    <property type="entry name" value="M1_APN-typ"/>
</dbReference>
<feature type="binding site" evidence="12">
    <location>
        <position position="369"/>
    </location>
    <ligand>
        <name>Zn(2+)</name>
        <dbReference type="ChEBI" id="CHEBI:29105"/>
        <note>catalytic</note>
    </ligand>
</feature>
<feature type="domain" description="Aminopeptidase N-like N-terminal" evidence="17">
    <location>
        <begin position="52"/>
        <end position="239"/>
    </location>
</feature>
<dbReference type="Pfam" id="PF01433">
    <property type="entry name" value="Peptidase_M1"/>
    <property type="match status" value="1"/>
</dbReference>
<evidence type="ECO:0000259" key="15">
    <source>
        <dbReference type="Pfam" id="PF01433"/>
    </source>
</evidence>
<dbReference type="InterPro" id="IPR045357">
    <property type="entry name" value="Aminopeptidase_N-like_N"/>
</dbReference>
<dbReference type="Pfam" id="PF17900">
    <property type="entry name" value="Peptidase_M1_N"/>
    <property type="match status" value="1"/>
</dbReference>
<feature type="active site" description="Proton acceptor" evidence="11">
    <location>
        <position position="347"/>
    </location>
</feature>
<feature type="site" description="Transition state stabilizer" evidence="13">
    <location>
        <position position="432"/>
    </location>
</feature>
<dbReference type="CDD" id="cd09601">
    <property type="entry name" value="M1_APN-Q_like"/>
    <property type="match status" value="1"/>
</dbReference>
<dbReference type="InterPro" id="IPR042097">
    <property type="entry name" value="Aminopeptidase_N-like_N_sf"/>
</dbReference>
<dbReference type="GO" id="GO:0005886">
    <property type="term" value="C:plasma membrane"/>
    <property type="evidence" value="ECO:0007669"/>
    <property type="project" value="UniProtKB-SubCell"/>
</dbReference>
<dbReference type="Pfam" id="PF11838">
    <property type="entry name" value="ERAP1_C"/>
    <property type="match status" value="1"/>
</dbReference>
<accession>A0A1B6GMB2</accession>
<dbReference type="Gene3D" id="2.60.40.1910">
    <property type="match status" value="1"/>
</dbReference>
<evidence type="ECO:0000256" key="10">
    <source>
        <dbReference type="ARBA" id="ARBA00023288"/>
    </source>
</evidence>
<dbReference type="GO" id="GO:0043171">
    <property type="term" value="P:peptide catabolic process"/>
    <property type="evidence" value="ECO:0007669"/>
    <property type="project" value="TreeGrafter"/>
</dbReference>
<reference evidence="18" key="1">
    <citation type="submission" date="2015-11" db="EMBL/GenBank/DDBJ databases">
        <title>De novo transcriptome assembly of four potential Pierce s Disease insect vectors from Arizona vineyards.</title>
        <authorList>
            <person name="Tassone E.E."/>
        </authorList>
    </citation>
    <scope>NUCLEOTIDE SEQUENCE</scope>
</reference>
<feature type="binding site" evidence="12">
    <location>
        <position position="346"/>
    </location>
    <ligand>
        <name>Zn(2+)</name>
        <dbReference type="ChEBI" id="CHEBI:29105"/>
        <note>catalytic</note>
    </ligand>
</feature>
<dbReference type="InterPro" id="IPR014782">
    <property type="entry name" value="Peptidase_M1_dom"/>
</dbReference>
<feature type="binding site" evidence="12">
    <location>
        <position position="350"/>
    </location>
    <ligand>
        <name>Zn(2+)</name>
        <dbReference type="ChEBI" id="CHEBI:29105"/>
        <note>catalytic</note>
    </ligand>
</feature>
<keyword evidence="10" id="KW-0449">Lipoprotein</keyword>
<keyword evidence="4" id="KW-0472">Membrane</keyword>
<dbReference type="GO" id="GO:0006508">
    <property type="term" value="P:proteolysis"/>
    <property type="evidence" value="ECO:0007669"/>
    <property type="project" value="UniProtKB-KW"/>
</dbReference>
<keyword evidence="4" id="KW-0325">Glycoprotein</keyword>
<dbReference type="EMBL" id="GECZ01006183">
    <property type="protein sequence ID" value="JAS63586.1"/>
    <property type="molecule type" value="Transcribed_RNA"/>
</dbReference>
<dbReference type="GO" id="GO:0008270">
    <property type="term" value="F:zinc ion binding"/>
    <property type="evidence" value="ECO:0007669"/>
    <property type="project" value="UniProtKB-UniRule"/>
</dbReference>
<evidence type="ECO:0000256" key="3">
    <source>
        <dbReference type="ARBA" id="ARBA00022438"/>
    </source>
</evidence>
<name>A0A1B6GMB2_9HEMI</name>
<keyword evidence="5 14" id="KW-0645">Protease</keyword>
<keyword evidence="7 14" id="KW-0378">Hydrolase</keyword>
<evidence type="ECO:0000259" key="17">
    <source>
        <dbReference type="Pfam" id="PF17900"/>
    </source>
</evidence>
<gene>
    <name evidence="18" type="ORF">g.12993</name>
</gene>
<dbReference type="GO" id="GO:0098552">
    <property type="term" value="C:side of membrane"/>
    <property type="evidence" value="ECO:0007669"/>
    <property type="project" value="UniProtKB-KW"/>
</dbReference>
<evidence type="ECO:0000259" key="16">
    <source>
        <dbReference type="Pfam" id="PF11838"/>
    </source>
</evidence>
<dbReference type="SUPFAM" id="SSF55486">
    <property type="entry name" value="Metalloproteases ('zincins'), catalytic domain"/>
    <property type="match status" value="1"/>
</dbReference>
<evidence type="ECO:0000256" key="8">
    <source>
        <dbReference type="ARBA" id="ARBA00022833"/>
    </source>
</evidence>
<keyword evidence="6 12" id="KW-0479">Metal-binding</keyword>
<dbReference type="FunFam" id="2.60.40.1730:FF:000002">
    <property type="entry name" value="Aminopeptidase"/>
    <property type="match status" value="1"/>
</dbReference>
<dbReference type="PANTHER" id="PTHR11533">
    <property type="entry name" value="PROTEASE M1 ZINC METALLOPROTEASE"/>
    <property type="match status" value="1"/>
</dbReference>
<organism evidence="18">
    <name type="scientific">Cuerna arida</name>
    <dbReference type="NCBI Taxonomy" id="1464854"/>
    <lineage>
        <taxon>Eukaryota</taxon>
        <taxon>Metazoa</taxon>
        <taxon>Ecdysozoa</taxon>
        <taxon>Arthropoda</taxon>
        <taxon>Hexapoda</taxon>
        <taxon>Insecta</taxon>
        <taxon>Pterygota</taxon>
        <taxon>Neoptera</taxon>
        <taxon>Paraneoptera</taxon>
        <taxon>Hemiptera</taxon>
        <taxon>Auchenorrhyncha</taxon>
        <taxon>Membracoidea</taxon>
        <taxon>Cicadellidae</taxon>
        <taxon>Cicadellinae</taxon>
        <taxon>Proconiini</taxon>
        <taxon>Cuerna</taxon>
    </lineage>
</organism>
<comment type="similarity">
    <text evidence="2 14">Belongs to the peptidase M1 family.</text>
</comment>
<evidence type="ECO:0000256" key="1">
    <source>
        <dbReference type="ARBA" id="ARBA00004609"/>
    </source>
</evidence>
<dbReference type="InterPro" id="IPR027268">
    <property type="entry name" value="Peptidase_M4/M1_CTD_sf"/>
</dbReference>
<comment type="cofactor">
    <cofactor evidence="12 14">
        <name>Zn(2+)</name>
        <dbReference type="ChEBI" id="CHEBI:29105"/>
    </cofactor>
    <text evidence="12 14">Binds 1 zinc ion per subunit.</text>
</comment>
<keyword evidence="4" id="KW-0336">GPI-anchor</keyword>
<dbReference type="FunFam" id="1.25.50.20:FF:000002">
    <property type="entry name" value="Aminopeptidase"/>
    <property type="match status" value="1"/>
</dbReference>
<dbReference type="InterPro" id="IPR001930">
    <property type="entry name" value="Peptidase_M1"/>
</dbReference>
<dbReference type="Gene3D" id="2.60.40.1730">
    <property type="entry name" value="tricorn interacting facor f3 domain"/>
    <property type="match status" value="1"/>
</dbReference>
<protein>
    <recommendedName>
        <fullName evidence="14">Aminopeptidase</fullName>
        <ecNumber evidence="14">3.4.11.-</ecNumber>
    </recommendedName>
</protein>
<dbReference type="SUPFAM" id="SSF63737">
    <property type="entry name" value="Leukotriene A4 hydrolase N-terminal domain"/>
    <property type="match status" value="1"/>
</dbReference>
<proteinExistence type="inferred from homology"/>
<dbReference type="EC" id="3.4.11.-" evidence="14"/>
<keyword evidence="9 14" id="KW-0482">Metalloprotease</keyword>
<dbReference type="GO" id="GO:0042277">
    <property type="term" value="F:peptide binding"/>
    <property type="evidence" value="ECO:0007669"/>
    <property type="project" value="TreeGrafter"/>
</dbReference>
<feature type="domain" description="Peptidase M1 membrane alanine aminopeptidase" evidence="15">
    <location>
        <begin position="274"/>
        <end position="491"/>
    </location>
</feature>
<dbReference type="PANTHER" id="PTHR11533:SF174">
    <property type="entry name" value="PUROMYCIN-SENSITIVE AMINOPEPTIDASE-RELATED"/>
    <property type="match status" value="1"/>
</dbReference>
<evidence type="ECO:0000256" key="9">
    <source>
        <dbReference type="ARBA" id="ARBA00023049"/>
    </source>
</evidence>
<dbReference type="GO" id="GO:0005615">
    <property type="term" value="C:extracellular space"/>
    <property type="evidence" value="ECO:0007669"/>
    <property type="project" value="TreeGrafter"/>
</dbReference>
<dbReference type="PRINTS" id="PR00756">
    <property type="entry name" value="ALADIPTASE"/>
</dbReference>
<evidence type="ECO:0000256" key="11">
    <source>
        <dbReference type="PIRSR" id="PIRSR634016-1"/>
    </source>
</evidence>
<feature type="domain" description="ERAP1-like C-terminal" evidence="16">
    <location>
        <begin position="571"/>
        <end position="883"/>
    </location>
</feature>
<evidence type="ECO:0000256" key="12">
    <source>
        <dbReference type="PIRSR" id="PIRSR634016-3"/>
    </source>
</evidence>
<evidence type="ECO:0000256" key="4">
    <source>
        <dbReference type="ARBA" id="ARBA00022622"/>
    </source>
</evidence>
<dbReference type="InterPro" id="IPR024571">
    <property type="entry name" value="ERAP1-like_C_dom"/>
</dbReference>
<dbReference type="FunFam" id="1.10.390.10:FF:000001">
    <property type="entry name" value="Aminopeptidase"/>
    <property type="match status" value="1"/>
</dbReference>
<evidence type="ECO:0000256" key="2">
    <source>
        <dbReference type="ARBA" id="ARBA00010136"/>
    </source>
</evidence>
<dbReference type="Gene3D" id="1.10.390.10">
    <property type="entry name" value="Neutral Protease Domain 2"/>
    <property type="match status" value="1"/>
</dbReference>
<dbReference type="InterPro" id="IPR050344">
    <property type="entry name" value="Peptidase_M1_aminopeptidases"/>
</dbReference>